<dbReference type="Proteomes" id="UP000193240">
    <property type="component" value="Unassembled WGS sequence"/>
</dbReference>
<proteinExistence type="predicted"/>
<evidence type="ECO:0000256" key="1">
    <source>
        <dbReference type="SAM" id="MobiDB-lite"/>
    </source>
</evidence>
<name>A0A1Y2MBQ3_EPING</name>
<keyword evidence="3" id="KW-1185">Reference proteome</keyword>
<dbReference type="InParanoid" id="A0A1Y2MBQ3"/>
<dbReference type="EMBL" id="KZ107839">
    <property type="protein sequence ID" value="OSS52907.1"/>
    <property type="molecule type" value="Genomic_DNA"/>
</dbReference>
<feature type="compositionally biased region" description="Polar residues" evidence="1">
    <location>
        <begin position="81"/>
        <end position="109"/>
    </location>
</feature>
<gene>
    <name evidence="2" type="ORF">B5807_02314</name>
</gene>
<organism evidence="2 3">
    <name type="scientific">Epicoccum nigrum</name>
    <name type="common">Soil fungus</name>
    <name type="synonym">Epicoccum purpurascens</name>
    <dbReference type="NCBI Taxonomy" id="105696"/>
    <lineage>
        <taxon>Eukaryota</taxon>
        <taxon>Fungi</taxon>
        <taxon>Dikarya</taxon>
        <taxon>Ascomycota</taxon>
        <taxon>Pezizomycotina</taxon>
        <taxon>Dothideomycetes</taxon>
        <taxon>Pleosporomycetidae</taxon>
        <taxon>Pleosporales</taxon>
        <taxon>Pleosporineae</taxon>
        <taxon>Didymellaceae</taxon>
        <taxon>Epicoccum</taxon>
    </lineage>
</organism>
<evidence type="ECO:0000313" key="2">
    <source>
        <dbReference type="EMBL" id="OSS52907.1"/>
    </source>
</evidence>
<protein>
    <submittedName>
        <fullName evidence="2">Uncharacterized protein</fullName>
    </submittedName>
</protein>
<dbReference type="AlphaFoldDB" id="A0A1Y2MBQ3"/>
<feature type="compositionally biased region" description="Basic and acidic residues" evidence="1">
    <location>
        <begin position="111"/>
        <end position="127"/>
    </location>
</feature>
<sequence length="211" mass="23273">MMLRKYNFGNTHVSLGTRTKTKPGNQISKILNILKQLENISMNTDSPHSAGRRTPPRAAFIMSNNKLDSQFVHGESPSPAYVSSATLQEPRPASNNDNVISSVFSSVGSRTLRENRREPMPREERPHSTPFPSRDMAGDCFAGIRNKPMAASSTTSFAAANSASDCTTSTLASEVHQRHFQDSNNAFPPRPWKEDFGVRPHSGIPFLETLT</sequence>
<feature type="region of interest" description="Disordered" evidence="1">
    <location>
        <begin position="71"/>
        <end position="135"/>
    </location>
</feature>
<accession>A0A1Y2MBQ3</accession>
<reference evidence="2 3" key="1">
    <citation type="journal article" date="2017" name="Genome Announc.">
        <title>Genome sequence of the saprophytic ascomycete Epicoccum nigrum ICMP 19927 strain isolated from New Zealand.</title>
        <authorList>
            <person name="Fokin M."/>
            <person name="Fleetwood D."/>
            <person name="Weir B.S."/>
            <person name="Villas-Boas S.G."/>
        </authorList>
    </citation>
    <scope>NUCLEOTIDE SEQUENCE [LARGE SCALE GENOMIC DNA]</scope>
    <source>
        <strain evidence="2 3">ICMP 19927</strain>
    </source>
</reference>
<evidence type="ECO:0000313" key="3">
    <source>
        <dbReference type="Proteomes" id="UP000193240"/>
    </source>
</evidence>